<keyword evidence="5" id="KW-0479">Metal-binding</keyword>
<dbReference type="OrthoDB" id="9801938at2"/>
<dbReference type="GO" id="GO:0009396">
    <property type="term" value="P:folic acid-containing compound biosynthetic process"/>
    <property type="evidence" value="ECO:0007669"/>
    <property type="project" value="TreeGrafter"/>
</dbReference>
<dbReference type="STRING" id="274537.BIU88_05870"/>
<dbReference type="InterPro" id="IPR002698">
    <property type="entry name" value="FTHF_cligase"/>
</dbReference>
<evidence type="ECO:0000256" key="1">
    <source>
        <dbReference type="ARBA" id="ARBA00010638"/>
    </source>
</evidence>
<proteinExistence type="inferred from homology"/>
<dbReference type="EMBL" id="CP017305">
    <property type="protein sequence ID" value="AOS83716.1"/>
    <property type="molecule type" value="Genomic_DNA"/>
</dbReference>
<dbReference type="EC" id="6.3.3.2" evidence="5"/>
<comment type="catalytic activity">
    <reaction evidence="5">
        <text>(6S)-5-formyl-5,6,7,8-tetrahydrofolate + ATP = (6R)-5,10-methenyltetrahydrofolate + ADP + phosphate</text>
        <dbReference type="Rhea" id="RHEA:10488"/>
        <dbReference type="ChEBI" id="CHEBI:30616"/>
        <dbReference type="ChEBI" id="CHEBI:43474"/>
        <dbReference type="ChEBI" id="CHEBI:57455"/>
        <dbReference type="ChEBI" id="CHEBI:57457"/>
        <dbReference type="ChEBI" id="CHEBI:456216"/>
        <dbReference type="EC" id="6.3.3.2"/>
    </reaction>
</comment>
<comment type="cofactor">
    <cofactor evidence="5">
        <name>Mg(2+)</name>
        <dbReference type="ChEBI" id="CHEBI:18420"/>
    </cofactor>
</comment>
<dbReference type="PANTHER" id="PTHR23407">
    <property type="entry name" value="ATPASE INHIBITOR/5-FORMYLTETRAHYDROFOLATE CYCLO-LIGASE"/>
    <property type="match status" value="1"/>
</dbReference>
<evidence type="ECO:0000256" key="3">
    <source>
        <dbReference type="ARBA" id="ARBA00022840"/>
    </source>
</evidence>
<evidence type="ECO:0000313" key="6">
    <source>
        <dbReference type="EMBL" id="AOS83716.1"/>
    </source>
</evidence>
<dbReference type="SUPFAM" id="SSF100950">
    <property type="entry name" value="NagB/RpiA/CoA transferase-like"/>
    <property type="match status" value="1"/>
</dbReference>
<evidence type="ECO:0000256" key="5">
    <source>
        <dbReference type="RuleBase" id="RU361279"/>
    </source>
</evidence>
<dbReference type="PIRSF" id="PIRSF006806">
    <property type="entry name" value="FTHF_cligase"/>
    <property type="match status" value="1"/>
</dbReference>
<dbReference type="PANTHER" id="PTHR23407:SF1">
    <property type="entry name" value="5-FORMYLTETRAHYDROFOLATE CYCLO-LIGASE"/>
    <property type="match status" value="1"/>
</dbReference>
<dbReference type="KEGG" id="clz:BIU88_05870"/>
<comment type="similarity">
    <text evidence="1 5">Belongs to the 5-formyltetrahydrofolate cyclo-ligase family.</text>
</comment>
<keyword evidence="7" id="KW-1185">Reference proteome</keyword>
<accession>A0A1D8CXQ4</accession>
<dbReference type="InterPro" id="IPR037171">
    <property type="entry name" value="NagB/RpiA_transferase-like"/>
</dbReference>
<dbReference type="GO" id="GO:0046872">
    <property type="term" value="F:metal ion binding"/>
    <property type="evidence" value="ECO:0007669"/>
    <property type="project" value="UniProtKB-KW"/>
</dbReference>
<name>A0A1D8CXQ4_CHLLM</name>
<feature type="binding site" evidence="4">
    <location>
        <begin position="136"/>
        <end position="144"/>
    </location>
    <ligand>
        <name>ATP</name>
        <dbReference type="ChEBI" id="CHEBI:30616"/>
    </ligand>
</feature>
<dbReference type="Pfam" id="PF01812">
    <property type="entry name" value="5-FTHF_cyc-lig"/>
    <property type="match status" value="1"/>
</dbReference>
<keyword evidence="2 4" id="KW-0547">Nucleotide-binding</keyword>
<reference evidence="6" key="1">
    <citation type="submission" date="2016-09" db="EMBL/GenBank/DDBJ databases">
        <title>Genome sequence of Chlorobaculum limnaeum.</title>
        <authorList>
            <person name="Liu Z."/>
            <person name="Tank M."/>
            <person name="Bryant D.A."/>
        </authorList>
    </citation>
    <scope>NUCLEOTIDE SEQUENCE [LARGE SCALE GENOMIC DNA]</scope>
    <source>
        <strain evidence="6">DSM 1677</strain>
    </source>
</reference>
<dbReference type="AlphaFoldDB" id="A0A1D8CXQ4"/>
<dbReference type="Gene3D" id="3.40.50.10420">
    <property type="entry name" value="NagB/RpiA/CoA transferase-like"/>
    <property type="match status" value="1"/>
</dbReference>
<evidence type="ECO:0000256" key="2">
    <source>
        <dbReference type="ARBA" id="ARBA00022741"/>
    </source>
</evidence>
<keyword evidence="5" id="KW-0460">Magnesium</keyword>
<keyword evidence="3 4" id="KW-0067">ATP-binding</keyword>
<feature type="binding site" evidence="4">
    <location>
        <position position="61"/>
    </location>
    <ligand>
        <name>substrate</name>
    </ligand>
</feature>
<dbReference type="GO" id="GO:0005524">
    <property type="term" value="F:ATP binding"/>
    <property type="evidence" value="ECO:0007669"/>
    <property type="project" value="UniProtKB-KW"/>
</dbReference>
<dbReference type="GO" id="GO:0035999">
    <property type="term" value="P:tetrahydrofolate interconversion"/>
    <property type="evidence" value="ECO:0007669"/>
    <property type="project" value="TreeGrafter"/>
</dbReference>
<gene>
    <name evidence="6" type="ORF">BIU88_05870</name>
</gene>
<dbReference type="GO" id="GO:0030272">
    <property type="term" value="F:5-formyltetrahydrofolate cyclo-ligase activity"/>
    <property type="evidence" value="ECO:0007669"/>
    <property type="project" value="UniProtKB-EC"/>
</dbReference>
<feature type="binding site" evidence="4">
    <location>
        <position position="54"/>
    </location>
    <ligand>
        <name>substrate</name>
    </ligand>
</feature>
<feature type="binding site" evidence="4">
    <location>
        <begin position="8"/>
        <end position="12"/>
    </location>
    <ligand>
        <name>ATP</name>
        <dbReference type="ChEBI" id="CHEBI:30616"/>
    </ligand>
</feature>
<dbReference type="InterPro" id="IPR024185">
    <property type="entry name" value="FTHF_cligase-like_sf"/>
</dbReference>
<sequence>MESVIESKPELRKTLLAKRRAMTLQRWLSDSEKIQAHAVSLPLLVQAERVHCYVSMEHDREARTLELLEKLALERKAVYMPYIEKGVMKNAVYHQGQRFRVSPSAPATPEPLALSEEMRFDVVFVPLAGFDRSGGRIGFGKGWYDRFFSSLSSCGVHPVKVGLAFSFQEVPSVPCDPWDERLDMVVTENEIINCQHNSR</sequence>
<dbReference type="NCBIfam" id="TIGR02727">
    <property type="entry name" value="MTHFS_bact"/>
    <property type="match status" value="1"/>
</dbReference>
<evidence type="ECO:0000313" key="7">
    <source>
        <dbReference type="Proteomes" id="UP000095185"/>
    </source>
</evidence>
<dbReference type="Proteomes" id="UP000095185">
    <property type="component" value="Chromosome"/>
</dbReference>
<protein>
    <recommendedName>
        <fullName evidence="5">5-formyltetrahydrofolate cyclo-ligase</fullName>
        <ecNumber evidence="5">6.3.3.2</ecNumber>
    </recommendedName>
</protein>
<organism evidence="6 7">
    <name type="scientific">Chlorobaculum limnaeum</name>
    <dbReference type="NCBI Taxonomy" id="274537"/>
    <lineage>
        <taxon>Bacteria</taxon>
        <taxon>Pseudomonadati</taxon>
        <taxon>Chlorobiota</taxon>
        <taxon>Chlorobiia</taxon>
        <taxon>Chlorobiales</taxon>
        <taxon>Chlorobiaceae</taxon>
        <taxon>Chlorobaculum</taxon>
    </lineage>
</organism>
<evidence type="ECO:0000256" key="4">
    <source>
        <dbReference type="PIRSR" id="PIRSR006806-1"/>
    </source>
</evidence>